<protein>
    <submittedName>
        <fullName evidence="2">Aminoglycoside phosphotransferase</fullName>
    </submittedName>
</protein>
<accession>A0A0V7ZJF6</accession>
<name>A0A0V7ZJF6_9CYAN</name>
<dbReference type="EMBL" id="LMTZ01000120">
    <property type="protein sequence ID" value="KST64540.1"/>
    <property type="molecule type" value="Genomic_DNA"/>
</dbReference>
<evidence type="ECO:0000313" key="2">
    <source>
        <dbReference type="EMBL" id="KST64540.1"/>
    </source>
</evidence>
<evidence type="ECO:0000313" key="3">
    <source>
        <dbReference type="Proteomes" id="UP000053372"/>
    </source>
</evidence>
<dbReference type="SUPFAM" id="SSF56112">
    <property type="entry name" value="Protein kinase-like (PK-like)"/>
    <property type="match status" value="1"/>
</dbReference>
<dbReference type="GO" id="GO:0016740">
    <property type="term" value="F:transferase activity"/>
    <property type="evidence" value="ECO:0007669"/>
    <property type="project" value="UniProtKB-KW"/>
</dbReference>
<dbReference type="RefSeq" id="WP_027844135.1">
    <property type="nucleotide sequence ID" value="NZ_LMTZ01000120.1"/>
</dbReference>
<comment type="caution">
    <text evidence="2">The sequence shown here is derived from an EMBL/GenBank/DDBJ whole genome shotgun (WGS) entry which is preliminary data.</text>
</comment>
<dbReference type="Gene3D" id="3.90.1200.10">
    <property type="match status" value="1"/>
</dbReference>
<proteinExistence type="predicted"/>
<feature type="domain" description="Aminoglycoside phosphotransferase" evidence="1">
    <location>
        <begin position="118"/>
        <end position="262"/>
    </location>
</feature>
<reference evidence="2 3" key="1">
    <citation type="journal article" date="2015" name="Genome Announc.">
        <title>Draft Genome of the Euendolithic (true boring) Cyanobacterium Mastigocoleus testarum strain BC008.</title>
        <authorList>
            <person name="Guida B.S."/>
            <person name="Garcia-Pichel F."/>
        </authorList>
    </citation>
    <scope>NUCLEOTIDE SEQUENCE [LARGE SCALE GENOMIC DNA]</scope>
    <source>
        <strain evidence="2 3">BC008</strain>
    </source>
</reference>
<dbReference type="AlphaFoldDB" id="A0A0V7ZJF6"/>
<dbReference type="InterPro" id="IPR011009">
    <property type="entry name" value="Kinase-like_dom_sf"/>
</dbReference>
<organism evidence="2 3">
    <name type="scientific">Mastigocoleus testarum BC008</name>
    <dbReference type="NCBI Taxonomy" id="371196"/>
    <lineage>
        <taxon>Bacteria</taxon>
        <taxon>Bacillati</taxon>
        <taxon>Cyanobacteriota</taxon>
        <taxon>Cyanophyceae</taxon>
        <taxon>Nostocales</taxon>
        <taxon>Hapalosiphonaceae</taxon>
        <taxon>Mastigocoleus</taxon>
    </lineage>
</organism>
<dbReference type="OrthoDB" id="581471at2"/>
<sequence>MTNIEIIDPFNITEDPKMPFLLQALNPLEVQQQFEHHVHSLSSQAKQIQLQAIRTIRYKPKRRCLIEYDITVQEIDGSKQAITLIGKARSRGLDRRNYSLVKSFWEQNFGKNSKDDVFVPEPMGMIESWNMWFQRKVPGIIATKLLAEPGGINLARQIARAVHKLHQAGISSHRSHTIADELQILRDRISIVAEIFPERQKRLARILDACDQLGASIPEVTPQGIHRDFYPDQIIVDGNRLYLLDMDLYCQGDPSLDIGNFIGHIIEQSLRTSGKISTLADREAALKKEFLRLSSTATRTAVESYTTLTLVRHIYLSTQFPARQPFTSSLIELCEQRLDLAGC</sequence>
<keyword evidence="3" id="KW-1185">Reference proteome</keyword>
<dbReference type="InterPro" id="IPR002575">
    <property type="entry name" value="Aminoglycoside_PTrfase"/>
</dbReference>
<dbReference type="Pfam" id="PF01636">
    <property type="entry name" value="APH"/>
    <property type="match status" value="1"/>
</dbReference>
<keyword evidence="2" id="KW-0808">Transferase</keyword>
<gene>
    <name evidence="2" type="ORF">BC008_18100</name>
</gene>
<evidence type="ECO:0000259" key="1">
    <source>
        <dbReference type="Pfam" id="PF01636"/>
    </source>
</evidence>
<dbReference type="Proteomes" id="UP000053372">
    <property type="component" value="Unassembled WGS sequence"/>
</dbReference>